<dbReference type="GO" id="GO:0006813">
    <property type="term" value="P:potassium ion transport"/>
    <property type="evidence" value="ECO:0007669"/>
    <property type="project" value="UniProtKB-KW"/>
</dbReference>
<dbReference type="Proteomes" id="UP000326396">
    <property type="component" value="Linkage Group LG1"/>
</dbReference>
<dbReference type="OrthoDB" id="407410at2759"/>
<feature type="transmembrane region" description="Helical" evidence="12">
    <location>
        <begin position="93"/>
        <end position="113"/>
    </location>
</feature>
<keyword evidence="10" id="KW-0406">Ion transport</keyword>
<evidence type="ECO:0000313" key="15">
    <source>
        <dbReference type="Proteomes" id="UP000326396"/>
    </source>
</evidence>
<evidence type="ECO:0000259" key="13">
    <source>
        <dbReference type="Pfam" id="PF01699"/>
    </source>
</evidence>
<name>A0A5N6Q541_9ASTR</name>
<feature type="transmembrane region" description="Helical" evidence="12">
    <location>
        <begin position="196"/>
        <end position="220"/>
    </location>
</feature>
<feature type="transmembrane region" description="Helical" evidence="12">
    <location>
        <begin position="164"/>
        <end position="184"/>
    </location>
</feature>
<evidence type="ECO:0000256" key="10">
    <source>
        <dbReference type="ARBA" id="ARBA00023201"/>
    </source>
</evidence>
<keyword evidence="6" id="KW-0630">Potassium</keyword>
<evidence type="ECO:0000256" key="12">
    <source>
        <dbReference type="SAM" id="Phobius"/>
    </source>
</evidence>
<keyword evidence="10" id="KW-0739">Sodium transport</keyword>
<keyword evidence="7 12" id="KW-1133">Transmembrane helix</keyword>
<evidence type="ECO:0000256" key="7">
    <source>
        <dbReference type="ARBA" id="ARBA00022989"/>
    </source>
</evidence>
<evidence type="ECO:0000256" key="3">
    <source>
        <dbReference type="ARBA" id="ARBA00022449"/>
    </source>
</evidence>
<organism evidence="14 15">
    <name type="scientific">Mikania micrantha</name>
    <name type="common">bitter vine</name>
    <dbReference type="NCBI Taxonomy" id="192012"/>
    <lineage>
        <taxon>Eukaryota</taxon>
        <taxon>Viridiplantae</taxon>
        <taxon>Streptophyta</taxon>
        <taxon>Embryophyta</taxon>
        <taxon>Tracheophyta</taxon>
        <taxon>Spermatophyta</taxon>
        <taxon>Magnoliopsida</taxon>
        <taxon>eudicotyledons</taxon>
        <taxon>Gunneridae</taxon>
        <taxon>Pentapetalae</taxon>
        <taxon>asterids</taxon>
        <taxon>campanulids</taxon>
        <taxon>Asterales</taxon>
        <taxon>Asteraceae</taxon>
        <taxon>Asteroideae</taxon>
        <taxon>Heliantheae alliance</taxon>
        <taxon>Eupatorieae</taxon>
        <taxon>Mikania</taxon>
    </lineage>
</organism>
<feature type="transmembrane region" description="Helical" evidence="12">
    <location>
        <begin position="61"/>
        <end position="81"/>
    </location>
</feature>
<keyword evidence="9 12" id="KW-0472">Membrane</keyword>
<evidence type="ECO:0000256" key="6">
    <source>
        <dbReference type="ARBA" id="ARBA00022958"/>
    </source>
</evidence>
<dbReference type="GO" id="GO:0006814">
    <property type="term" value="P:sodium ion transport"/>
    <property type="evidence" value="ECO:0007669"/>
    <property type="project" value="UniProtKB-KW"/>
</dbReference>
<evidence type="ECO:0000313" key="14">
    <source>
        <dbReference type="EMBL" id="KAD7479775.1"/>
    </source>
</evidence>
<dbReference type="Gene3D" id="1.20.1420.30">
    <property type="entry name" value="NCX, central ion-binding region"/>
    <property type="match status" value="1"/>
</dbReference>
<keyword evidence="8" id="KW-0915">Sodium</keyword>
<accession>A0A5N6Q541</accession>
<dbReference type="PANTHER" id="PTHR12266">
    <property type="entry name" value="NA+/CA2+ K+ INDEPENDENT EXCHANGER"/>
    <property type="match status" value="1"/>
</dbReference>
<dbReference type="EMBL" id="SZYD01000001">
    <property type="protein sequence ID" value="KAD7479775.1"/>
    <property type="molecule type" value="Genomic_DNA"/>
</dbReference>
<gene>
    <name evidence="14" type="ORF">E3N88_02911</name>
</gene>
<feature type="domain" description="Sodium/calcium exchanger membrane region" evidence="13">
    <location>
        <begin position="130"/>
        <end position="282"/>
    </location>
</feature>
<comment type="subcellular location">
    <subcellularLocation>
        <location evidence="1">Membrane</location>
        <topology evidence="1">Multi-pass membrane protein</topology>
    </subcellularLocation>
</comment>
<dbReference type="InterPro" id="IPR004837">
    <property type="entry name" value="NaCa_Exmemb"/>
</dbReference>
<dbReference type="Pfam" id="PF01699">
    <property type="entry name" value="Na_Ca_ex"/>
    <property type="match status" value="1"/>
</dbReference>
<dbReference type="InterPro" id="IPR051359">
    <property type="entry name" value="CaCA_antiporter"/>
</dbReference>
<keyword evidence="2" id="KW-0813">Transport</keyword>
<dbReference type="PANTHER" id="PTHR12266:SF24">
    <property type="entry name" value="CATION_CALCIUM EXCHANGER 1"/>
    <property type="match status" value="1"/>
</dbReference>
<feature type="transmembrane region" description="Helical" evidence="12">
    <location>
        <begin position="269"/>
        <end position="289"/>
    </location>
</feature>
<dbReference type="GO" id="GO:0015297">
    <property type="term" value="F:antiporter activity"/>
    <property type="evidence" value="ECO:0007669"/>
    <property type="project" value="UniProtKB-KW"/>
</dbReference>
<feature type="transmembrane region" description="Helical" evidence="12">
    <location>
        <begin position="240"/>
        <end position="257"/>
    </location>
</feature>
<sequence>MNKQRTPDDHCQDPSLPLLVRSADKLVPKKQSVIMLILYVIRLPLYLPRRATIPMITQEKWCKPFAVVSVVLAPIMLALILNSQQGEMGSKASMVICFVALVIGIALGSCTFACTSCTMAPQKCLFLWHASGFIMSVTWTYITAEELVSLLESLGTIIGMNPSVLGLTVLAWGNSLGDLATNVAMAMHDGPDGARIAITGCYAGPVFNVFVGLGFSFVIACWLDYPKSYLVPADPYLCETVGFLIGGLLWALVVLPNREMRLDRTLGGGLLAIYFCFLFVKIARVVGLIDGSMSNLMETL</sequence>
<feature type="transmembrane region" description="Helical" evidence="12">
    <location>
        <begin position="125"/>
        <end position="144"/>
    </location>
</feature>
<proteinExistence type="inferred from homology"/>
<comment type="caution">
    <text evidence="14">The sequence shown here is derived from an EMBL/GenBank/DDBJ whole genome shotgun (WGS) entry which is preliminary data.</text>
</comment>
<dbReference type="AlphaFoldDB" id="A0A5N6Q541"/>
<evidence type="ECO:0000256" key="9">
    <source>
        <dbReference type="ARBA" id="ARBA00023136"/>
    </source>
</evidence>
<evidence type="ECO:0000256" key="2">
    <source>
        <dbReference type="ARBA" id="ARBA00022448"/>
    </source>
</evidence>
<dbReference type="GO" id="GO:0016020">
    <property type="term" value="C:membrane"/>
    <property type="evidence" value="ECO:0007669"/>
    <property type="project" value="UniProtKB-SubCell"/>
</dbReference>
<evidence type="ECO:0000256" key="11">
    <source>
        <dbReference type="ARBA" id="ARBA00038187"/>
    </source>
</evidence>
<dbReference type="GO" id="GO:0008324">
    <property type="term" value="F:monoatomic cation transmembrane transporter activity"/>
    <property type="evidence" value="ECO:0007669"/>
    <property type="project" value="TreeGrafter"/>
</dbReference>
<evidence type="ECO:0000256" key="8">
    <source>
        <dbReference type="ARBA" id="ARBA00023053"/>
    </source>
</evidence>
<evidence type="ECO:0000256" key="4">
    <source>
        <dbReference type="ARBA" id="ARBA00022538"/>
    </source>
</evidence>
<keyword evidence="5 12" id="KW-0812">Transmembrane</keyword>
<dbReference type="InterPro" id="IPR044880">
    <property type="entry name" value="NCX_ion-bd_dom_sf"/>
</dbReference>
<evidence type="ECO:0000256" key="5">
    <source>
        <dbReference type="ARBA" id="ARBA00022692"/>
    </source>
</evidence>
<protein>
    <recommendedName>
        <fullName evidence="13">Sodium/calcium exchanger membrane region domain-containing protein</fullName>
    </recommendedName>
</protein>
<comment type="similarity">
    <text evidence="11">Belongs to the Ca(2+):cation antiporter (CaCA) (TC 2.A.19) family. Cation/calcium exchanger (CCX) subfamily.</text>
</comment>
<keyword evidence="15" id="KW-1185">Reference proteome</keyword>
<keyword evidence="3" id="KW-0050">Antiport</keyword>
<reference evidence="14 15" key="1">
    <citation type="submission" date="2019-05" db="EMBL/GenBank/DDBJ databases">
        <title>Mikania micrantha, genome provides insights into the molecular mechanism of rapid growth.</title>
        <authorList>
            <person name="Liu B."/>
        </authorList>
    </citation>
    <scope>NUCLEOTIDE SEQUENCE [LARGE SCALE GENOMIC DNA]</scope>
    <source>
        <strain evidence="14">NLD-2019</strain>
        <tissue evidence="14">Leaf</tissue>
    </source>
</reference>
<evidence type="ECO:0000256" key="1">
    <source>
        <dbReference type="ARBA" id="ARBA00004141"/>
    </source>
</evidence>
<keyword evidence="4" id="KW-0633">Potassium transport</keyword>